<protein>
    <submittedName>
        <fullName evidence="1">Uncharacterized protein</fullName>
    </submittedName>
</protein>
<dbReference type="OrthoDB" id="2685413at2759"/>
<proteinExistence type="predicted"/>
<sequence>METLHEIVLYLPRHVLKRLLLFQPYPLGQVASYVYFSMLSLHLGVSNLHLRYIGIGSELLRDNELIEWHKRRSQQILQTIIENDQFARRVQTLKIYAPRSAEDSDTLTFLMGAR</sequence>
<keyword evidence="2" id="KW-1185">Reference proteome</keyword>
<reference evidence="2" key="2">
    <citation type="submission" date="2015-01" db="EMBL/GenBank/DDBJ databases">
        <title>Evolutionary Origins and Diversification of the Mycorrhizal Mutualists.</title>
        <authorList>
            <consortium name="DOE Joint Genome Institute"/>
            <consortium name="Mycorrhizal Genomics Consortium"/>
            <person name="Kohler A."/>
            <person name="Kuo A."/>
            <person name="Nagy L.G."/>
            <person name="Floudas D."/>
            <person name="Copeland A."/>
            <person name="Barry K.W."/>
            <person name="Cichocki N."/>
            <person name="Veneault-Fourrey C."/>
            <person name="LaButti K."/>
            <person name="Lindquist E.A."/>
            <person name="Lipzen A."/>
            <person name="Lundell T."/>
            <person name="Morin E."/>
            <person name="Murat C."/>
            <person name="Riley R."/>
            <person name="Ohm R."/>
            <person name="Sun H."/>
            <person name="Tunlid A."/>
            <person name="Henrissat B."/>
            <person name="Grigoriev I.V."/>
            <person name="Hibbett D.S."/>
            <person name="Martin F."/>
        </authorList>
    </citation>
    <scope>NUCLEOTIDE SEQUENCE [LARGE SCALE GENOMIC DNA]</scope>
    <source>
        <strain evidence="2">F 1598</strain>
    </source>
</reference>
<dbReference type="HOGENOM" id="CLU_2121983_0_0_1"/>
<evidence type="ECO:0000313" key="2">
    <source>
        <dbReference type="Proteomes" id="UP000054166"/>
    </source>
</evidence>
<organism evidence="1 2">
    <name type="scientific">Piloderma croceum (strain F 1598)</name>
    <dbReference type="NCBI Taxonomy" id="765440"/>
    <lineage>
        <taxon>Eukaryota</taxon>
        <taxon>Fungi</taxon>
        <taxon>Dikarya</taxon>
        <taxon>Basidiomycota</taxon>
        <taxon>Agaricomycotina</taxon>
        <taxon>Agaricomycetes</taxon>
        <taxon>Agaricomycetidae</taxon>
        <taxon>Atheliales</taxon>
        <taxon>Atheliaceae</taxon>
        <taxon>Piloderma</taxon>
    </lineage>
</organism>
<evidence type="ECO:0000313" key="1">
    <source>
        <dbReference type="EMBL" id="KIM80157.1"/>
    </source>
</evidence>
<reference evidence="1 2" key="1">
    <citation type="submission" date="2014-04" db="EMBL/GenBank/DDBJ databases">
        <authorList>
            <consortium name="DOE Joint Genome Institute"/>
            <person name="Kuo A."/>
            <person name="Tarkka M."/>
            <person name="Buscot F."/>
            <person name="Kohler A."/>
            <person name="Nagy L.G."/>
            <person name="Floudas D."/>
            <person name="Copeland A."/>
            <person name="Barry K.W."/>
            <person name="Cichocki N."/>
            <person name="Veneault-Fourrey C."/>
            <person name="LaButti K."/>
            <person name="Lindquist E.A."/>
            <person name="Lipzen A."/>
            <person name="Lundell T."/>
            <person name="Morin E."/>
            <person name="Murat C."/>
            <person name="Sun H."/>
            <person name="Tunlid A."/>
            <person name="Henrissat B."/>
            <person name="Grigoriev I.V."/>
            <person name="Hibbett D.S."/>
            <person name="Martin F."/>
            <person name="Nordberg H.P."/>
            <person name="Cantor M.N."/>
            <person name="Hua S.X."/>
        </authorList>
    </citation>
    <scope>NUCLEOTIDE SEQUENCE [LARGE SCALE GENOMIC DNA]</scope>
    <source>
        <strain evidence="1 2">F 1598</strain>
    </source>
</reference>
<dbReference type="AlphaFoldDB" id="A0A0C3BS77"/>
<dbReference type="InParanoid" id="A0A0C3BS77"/>
<name>A0A0C3BS77_PILCF</name>
<dbReference type="Proteomes" id="UP000054166">
    <property type="component" value="Unassembled WGS sequence"/>
</dbReference>
<dbReference type="EMBL" id="KN833005">
    <property type="protein sequence ID" value="KIM80157.1"/>
    <property type="molecule type" value="Genomic_DNA"/>
</dbReference>
<gene>
    <name evidence="1" type="ORF">PILCRDRAFT_537260</name>
</gene>
<accession>A0A0C3BS77</accession>